<evidence type="ECO:0000313" key="1">
    <source>
        <dbReference type="EMBL" id="RCV32848.1"/>
    </source>
</evidence>
<sequence length="94" mass="10948">MQHLMTGTRYPPMFPLIFTRRAPRQRREGISMLRHWLEDKDVRLVVCHHPMWSSMYSAGDAQMVCSNKQNKVNPRVIINIAGHTGSTCSVQIYY</sequence>
<dbReference type="EMBL" id="CM003534">
    <property type="protein sequence ID" value="RCV32848.1"/>
    <property type="molecule type" value="Genomic_DNA"/>
</dbReference>
<dbReference type="AlphaFoldDB" id="A0A368RRU6"/>
<organism evidence="1">
    <name type="scientific">Setaria italica</name>
    <name type="common">Foxtail millet</name>
    <name type="synonym">Panicum italicum</name>
    <dbReference type="NCBI Taxonomy" id="4555"/>
    <lineage>
        <taxon>Eukaryota</taxon>
        <taxon>Viridiplantae</taxon>
        <taxon>Streptophyta</taxon>
        <taxon>Embryophyta</taxon>
        <taxon>Tracheophyta</taxon>
        <taxon>Spermatophyta</taxon>
        <taxon>Magnoliopsida</taxon>
        <taxon>Liliopsida</taxon>
        <taxon>Poales</taxon>
        <taxon>Poaceae</taxon>
        <taxon>PACMAD clade</taxon>
        <taxon>Panicoideae</taxon>
        <taxon>Panicodae</taxon>
        <taxon>Paniceae</taxon>
        <taxon>Cenchrinae</taxon>
        <taxon>Setaria</taxon>
    </lineage>
</organism>
<name>A0A368RRU6_SETIT</name>
<proteinExistence type="predicted"/>
<accession>A0A368RRU6</accession>
<reference evidence="1" key="1">
    <citation type="journal article" date="2012" name="Nat. Biotechnol.">
        <title>Reference genome sequence of the model plant Setaria.</title>
        <authorList>
            <person name="Bennetzen J.L."/>
            <person name="Schmutz J."/>
            <person name="Wang H."/>
            <person name="Percifield R."/>
            <person name="Hawkins J."/>
            <person name="Pontaroli A.C."/>
            <person name="Estep M."/>
            <person name="Feng L."/>
            <person name="Vaughn J.N."/>
            <person name="Grimwood J."/>
            <person name="Jenkins J."/>
            <person name="Barry K."/>
            <person name="Lindquist E."/>
            <person name="Hellsten U."/>
            <person name="Deshpande S."/>
            <person name="Wang X."/>
            <person name="Wu X."/>
            <person name="Mitros T."/>
            <person name="Triplett J."/>
            <person name="Yang X."/>
            <person name="Ye C.Y."/>
            <person name="Mauro-Herrera M."/>
            <person name="Wang L."/>
            <person name="Li P."/>
            <person name="Sharma M."/>
            <person name="Sharma R."/>
            <person name="Ronald P.C."/>
            <person name="Panaud O."/>
            <person name="Kellogg E.A."/>
            <person name="Brutnell T.P."/>
            <person name="Doust A.N."/>
            <person name="Tuskan G.A."/>
            <person name="Rokhsar D."/>
            <person name="Devos K.M."/>
        </authorList>
    </citation>
    <scope>NUCLEOTIDE SEQUENCE [LARGE SCALE GENOMIC DNA]</scope>
    <source>
        <strain evidence="1">Yugu1</strain>
    </source>
</reference>
<reference evidence="1" key="2">
    <citation type="submission" date="2015-07" db="EMBL/GenBank/DDBJ databases">
        <authorList>
            <person name="Noorani M."/>
        </authorList>
    </citation>
    <scope>NUCLEOTIDE SEQUENCE</scope>
    <source>
        <strain evidence="1">Yugu1</strain>
    </source>
</reference>
<gene>
    <name evidence="1" type="ORF">SETIT_7G035700v2</name>
</gene>
<protein>
    <submittedName>
        <fullName evidence="1">Uncharacterized protein</fullName>
    </submittedName>
</protein>